<dbReference type="Proteomes" id="UP000256695">
    <property type="component" value="Unassembled WGS sequence"/>
</dbReference>
<organism evidence="2 3">
    <name type="scientific">Helicobacter anseris</name>
    <dbReference type="NCBI Taxonomy" id="375926"/>
    <lineage>
        <taxon>Bacteria</taxon>
        <taxon>Pseudomonadati</taxon>
        <taxon>Campylobacterota</taxon>
        <taxon>Epsilonproteobacteria</taxon>
        <taxon>Campylobacterales</taxon>
        <taxon>Helicobacteraceae</taxon>
        <taxon>Helicobacter</taxon>
    </lineage>
</organism>
<evidence type="ECO:0000313" key="3">
    <source>
        <dbReference type="Proteomes" id="UP000256695"/>
    </source>
</evidence>
<protein>
    <submittedName>
        <fullName evidence="2">Biotin biosynthesis protein BioC</fullName>
    </submittedName>
</protein>
<dbReference type="PANTHER" id="PTHR43861">
    <property type="entry name" value="TRANS-ACONITATE 2-METHYLTRANSFERASE-RELATED"/>
    <property type="match status" value="1"/>
</dbReference>
<comment type="caution">
    <text evidence="2">The sequence shown here is derived from an EMBL/GenBank/DDBJ whole genome shotgun (WGS) entry which is preliminary data.</text>
</comment>
<name>A0A3D8JA62_9HELI</name>
<dbReference type="CDD" id="cd02440">
    <property type="entry name" value="AdoMet_MTases"/>
    <property type="match status" value="1"/>
</dbReference>
<proteinExistence type="predicted"/>
<dbReference type="Pfam" id="PF08242">
    <property type="entry name" value="Methyltransf_12"/>
    <property type="match status" value="1"/>
</dbReference>
<dbReference type="InterPro" id="IPR029063">
    <property type="entry name" value="SAM-dependent_MTases_sf"/>
</dbReference>
<evidence type="ECO:0000313" key="2">
    <source>
        <dbReference type="EMBL" id="RDU74359.1"/>
    </source>
</evidence>
<dbReference type="AlphaFoldDB" id="A0A3D8JA62"/>
<dbReference type="PANTHER" id="PTHR43861:SF1">
    <property type="entry name" value="TRANS-ACONITATE 2-METHYLTRANSFERASE"/>
    <property type="match status" value="1"/>
</dbReference>
<accession>A0A3D8JA62</accession>
<dbReference type="OrthoDB" id="9802097at2"/>
<reference evidence="2 3" key="1">
    <citation type="submission" date="2018-04" db="EMBL/GenBank/DDBJ databases">
        <title>Novel Campyloabacter and Helicobacter Species and Strains.</title>
        <authorList>
            <person name="Mannion A.J."/>
            <person name="Shen Z."/>
            <person name="Fox J.G."/>
        </authorList>
    </citation>
    <scope>NUCLEOTIDE SEQUENCE [LARGE SCALE GENOMIC DNA]</scope>
    <source>
        <strain evidence="2 3">MIT 04-9362</strain>
    </source>
</reference>
<evidence type="ECO:0000259" key="1">
    <source>
        <dbReference type="Pfam" id="PF08242"/>
    </source>
</evidence>
<dbReference type="RefSeq" id="WP_115578414.1">
    <property type="nucleotide sequence ID" value="NZ_NXLX01000002.1"/>
</dbReference>
<sequence>MQYIAKKFFEAKSTYDINAIIQNLMQDRLLSLLPKKRFYSVLEIGCGTGGLTRKLFQALDFTKFVCNDINDYKSYIPPQTDFILLDANSIHTALEEKFDLIISNACIQWLHQREFLANILKLCHQDSLLVFGTFGKQNLIEIRQHTNNGLDYLDLIDYEKILSENYHILHLSETLVPLTFQTPLEVFRHLKLTGVNSLESNYTITQKKLYEFQTRFNNTLTYHPIYITIKPI</sequence>
<dbReference type="InterPro" id="IPR013217">
    <property type="entry name" value="Methyltransf_12"/>
</dbReference>
<keyword evidence="3" id="KW-1185">Reference proteome</keyword>
<gene>
    <name evidence="2" type="ORF">CQA57_01195</name>
</gene>
<dbReference type="SUPFAM" id="SSF53335">
    <property type="entry name" value="S-adenosyl-L-methionine-dependent methyltransferases"/>
    <property type="match status" value="1"/>
</dbReference>
<dbReference type="EMBL" id="NXLX01000002">
    <property type="protein sequence ID" value="RDU74359.1"/>
    <property type="molecule type" value="Genomic_DNA"/>
</dbReference>
<feature type="domain" description="Methyltransferase type 12" evidence="1">
    <location>
        <begin position="42"/>
        <end position="126"/>
    </location>
</feature>
<dbReference type="Gene3D" id="3.40.50.150">
    <property type="entry name" value="Vaccinia Virus protein VP39"/>
    <property type="match status" value="1"/>
</dbReference>